<dbReference type="CDD" id="cd13426">
    <property type="entry name" value="Peptidase_G1"/>
    <property type="match status" value="1"/>
</dbReference>
<organism evidence="3 4">
    <name type="scientific">Methylobacterium terricola</name>
    <dbReference type="NCBI Taxonomy" id="2583531"/>
    <lineage>
        <taxon>Bacteria</taxon>
        <taxon>Pseudomonadati</taxon>
        <taxon>Pseudomonadota</taxon>
        <taxon>Alphaproteobacteria</taxon>
        <taxon>Hyphomicrobiales</taxon>
        <taxon>Methylobacteriaceae</taxon>
        <taxon>Methylobacterium</taxon>
    </lineage>
</organism>
<evidence type="ECO:0000313" key="3">
    <source>
        <dbReference type="EMBL" id="TNC15165.1"/>
    </source>
</evidence>
<gene>
    <name evidence="3" type="ORF">FF100_06305</name>
</gene>
<evidence type="ECO:0000256" key="2">
    <source>
        <dbReference type="SAM" id="MobiDB-lite"/>
    </source>
</evidence>
<dbReference type="Pfam" id="PF01828">
    <property type="entry name" value="Peptidase_A4"/>
    <property type="match status" value="1"/>
</dbReference>
<dbReference type="GO" id="GO:0070007">
    <property type="term" value="F:glutamic-type endopeptidase activity"/>
    <property type="evidence" value="ECO:0007669"/>
    <property type="project" value="InterPro"/>
</dbReference>
<comment type="caution">
    <text evidence="3">The sequence shown here is derived from an EMBL/GenBank/DDBJ whole genome shotgun (WGS) entry which is preliminary data.</text>
</comment>
<dbReference type="InterPro" id="IPR038656">
    <property type="entry name" value="Peptidase_G1_sf"/>
</dbReference>
<dbReference type="InterPro" id="IPR000250">
    <property type="entry name" value="Peptidase_G1"/>
</dbReference>
<keyword evidence="4" id="KW-1185">Reference proteome</keyword>
<reference evidence="3 4" key="1">
    <citation type="submission" date="2019-06" db="EMBL/GenBank/DDBJ databases">
        <title>Genome of Methylobacterium sp. 17Sr1-39.</title>
        <authorList>
            <person name="Seo T."/>
        </authorList>
    </citation>
    <scope>NUCLEOTIDE SEQUENCE [LARGE SCALE GENOMIC DNA]</scope>
    <source>
        <strain evidence="3 4">17Sr1-39</strain>
    </source>
</reference>
<dbReference type="EMBL" id="VDDA01000002">
    <property type="protein sequence ID" value="TNC15165.1"/>
    <property type="molecule type" value="Genomic_DNA"/>
</dbReference>
<dbReference type="AlphaFoldDB" id="A0A5C4LML4"/>
<dbReference type="InterPro" id="IPR013320">
    <property type="entry name" value="ConA-like_dom_sf"/>
</dbReference>
<dbReference type="Gene3D" id="2.60.120.700">
    <property type="entry name" value="Peptidase G1"/>
    <property type="match status" value="1"/>
</dbReference>
<evidence type="ECO:0008006" key="5">
    <source>
        <dbReference type="Google" id="ProtNLM"/>
    </source>
</evidence>
<proteinExistence type="predicted"/>
<sequence>MTREPDAGTARLPLMPLPRPEDGFDPTNARPDLLARYGLPGPRPEDGPAAAAFRRAFLAPPPGRALRFAEAEAAPRARTLAATTAPPRGTVPGRGSANWSGGSLTALGGRSLVGVMARWRVPTVTRPPGGTDGPARASTWIGLDGQGVYRNASLPQIGTLQACDGAGERYETWVQWWTREAPTAPLTLGLAVAPGDAVSAILTVLDPATVRFNLKNETTGTVLQAFDVAAPGGRHVSGATAAWILERPSPPGSDGWHPYPLAAYGAFRFDACLAQSRGPGETAPTEHDLARAGLIRMTAIEGSCLRTISSPARVPGDPRALRLTYGAPLTPPPPAA</sequence>
<dbReference type="GO" id="GO:0006508">
    <property type="term" value="P:proteolysis"/>
    <property type="evidence" value="ECO:0007669"/>
    <property type="project" value="InterPro"/>
</dbReference>
<feature type="active site" description="Proton acceptor" evidence="1">
    <location>
        <position position="246"/>
    </location>
</feature>
<accession>A0A5C4LML4</accession>
<dbReference type="Proteomes" id="UP000305267">
    <property type="component" value="Unassembled WGS sequence"/>
</dbReference>
<evidence type="ECO:0000313" key="4">
    <source>
        <dbReference type="Proteomes" id="UP000305267"/>
    </source>
</evidence>
<name>A0A5C4LML4_9HYPH</name>
<dbReference type="PANTHER" id="PTHR37536">
    <property type="entry name" value="PUTATIVE (AFU_ORTHOLOGUE AFUA_3G02970)-RELATED"/>
    <property type="match status" value="1"/>
</dbReference>
<dbReference type="RefSeq" id="WP_139034699.1">
    <property type="nucleotide sequence ID" value="NZ_VDDA01000002.1"/>
</dbReference>
<dbReference type="PANTHER" id="PTHR37536:SF1">
    <property type="entry name" value="ASPERGILLOPEPSIN, PUTAITVE (AFU_ORTHOLOGUE AFUA_7G01200)"/>
    <property type="match status" value="1"/>
</dbReference>
<protein>
    <recommendedName>
        <fullName evidence="5">Peptidase A4 family protein</fullName>
    </recommendedName>
</protein>
<feature type="region of interest" description="Disordered" evidence="2">
    <location>
        <begin position="317"/>
        <end position="336"/>
    </location>
</feature>
<dbReference type="OrthoDB" id="7988450at2"/>
<feature type="region of interest" description="Disordered" evidence="2">
    <location>
        <begin position="1"/>
        <end position="47"/>
    </location>
</feature>
<dbReference type="SUPFAM" id="SSF49899">
    <property type="entry name" value="Concanavalin A-like lectins/glucanases"/>
    <property type="match status" value="1"/>
</dbReference>
<evidence type="ECO:0000256" key="1">
    <source>
        <dbReference type="PIRSR" id="PIRSR600250-50"/>
    </source>
</evidence>